<protein>
    <submittedName>
        <fullName evidence="2">Uncharacterized protein</fullName>
    </submittedName>
</protein>
<gene>
    <name evidence="2" type="ORF">Tci_531084</name>
</gene>
<feature type="region of interest" description="Disordered" evidence="1">
    <location>
        <begin position="81"/>
        <end position="113"/>
    </location>
</feature>
<feature type="region of interest" description="Disordered" evidence="1">
    <location>
        <begin position="140"/>
        <end position="160"/>
    </location>
</feature>
<dbReference type="EMBL" id="BKCJ010297781">
    <property type="protein sequence ID" value="GEZ59111.1"/>
    <property type="molecule type" value="Genomic_DNA"/>
</dbReference>
<name>A0A699IJ85_TANCI</name>
<feature type="compositionally biased region" description="Low complexity" evidence="1">
    <location>
        <begin position="36"/>
        <end position="45"/>
    </location>
</feature>
<feature type="region of interest" description="Disordered" evidence="1">
    <location>
        <begin position="36"/>
        <end position="65"/>
    </location>
</feature>
<reference evidence="2" key="1">
    <citation type="journal article" date="2019" name="Sci. Rep.">
        <title>Draft genome of Tanacetum cinerariifolium, the natural source of mosquito coil.</title>
        <authorList>
            <person name="Yamashiro T."/>
            <person name="Shiraishi A."/>
            <person name="Satake H."/>
            <person name="Nakayama K."/>
        </authorList>
    </citation>
    <scope>NUCLEOTIDE SEQUENCE</scope>
</reference>
<dbReference type="AlphaFoldDB" id="A0A699IJ85"/>
<evidence type="ECO:0000256" key="1">
    <source>
        <dbReference type="SAM" id="MobiDB-lite"/>
    </source>
</evidence>
<feature type="compositionally biased region" description="Polar residues" evidence="1">
    <location>
        <begin position="90"/>
        <end position="109"/>
    </location>
</feature>
<evidence type="ECO:0000313" key="2">
    <source>
        <dbReference type="EMBL" id="GEZ59111.1"/>
    </source>
</evidence>
<sequence length="254" mass="28639">TKDIASQGVKKDVSSLRYIALPNWFHEAHMESSNNNALDACNADAPKSNGISNPTATSKSPPADQIETLIVESAIPTVSSSVPTACLDNSPETSSDTRLISKGSAQSKPLSKKEQREFYMSVLRSHAGWKTKHFREEAERSKRKGLKLEQGSAKKLKTSEEVSKEDLKEMMQLVPVEEVYVEALQVKHPIIDWEIHSEGQRDYWKIIWLGGHIAVYQFFVDMLKQLDREDLNQLWALVKETLCNAPLRKEDVMS</sequence>
<organism evidence="2">
    <name type="scientific">Tanacetum cinerariifolium</name>
    <name type="common">Dalmatian daisy</name>
    <name type="synonym">Chrysanthemum cinerariifolium</name>
    <dbReference type="NCBI Taxonomy" id="118510"/>
    <lineage>
        <taxon>Eukaryota</taxon>
        <taxon>Viridiplantae</taxon>
        <taxon>Streptophyta</taxon>
        <taxon>Embryophyta</taxon>
        <taxon>Tracheophyta</taxon>
        <taxon>Spermatophyta</taxon>
        <taxon>Magnoliopsida</taxon>
        <taxon>eudicotyledons</taxon>
        <taxon>Gunneridae</taxon>
        <taxon>Pentapetalae</taxon>
        <taxon>asterids</taxon>
        <taxon>campanulids</taxon>
        <taxon>Asterales</taxon>
        <taxon>Asteraceae</taxon>
        <taxon>Asteroideae</taxon>
        <taxon>Anthemideae</taxon>
        <taxon>Anthemidinae</taxon>
        <taxon>Tanacetum</taxon>
    </lineage>
</organism>
<accession>A0A699IJ85</accession>
<proteinExistence type="predicted"/>
<feature type="non-terminal residue" evidence="2">
    <location>
        <position position="1"/>
    </location>
</feature>
<comment type="caution">
    <text evidence="2">The sequence shown here is derived from an EMBL/GenBank/DDBJ whole genome shotgun (WGS) entry which is preliminary data.</text>
</comment>
<feature type="compositionally biased region" description="Polar residues" evidence="1">
    <location>
        <begin position="49"/>
        <end position="60"/>
    </location>
</feature>